<name>A0A4R3T993_9FIRM</name>
<organism evidence="12 13">
    <name type="scientific">Longicatena caecimuris</name>
    <dbReference type="NCBI Taxonomy" id="1796635"/>
    <lineage>
        <taxon>Bacteria</taxon>
        <taxon>Bacillati</taxon>
        <taxon>Bacillota</taxon>
        <taxon>Erysipelotrichia</taxon>
        <taxon>Erysipelotrichales</taxon>
        <taxon>Erysipelotrichaceae</taxon>
        <taxon>Longicatena</taxon>
    </lineage>
</organism>
<dbReference type="PROSITE" id="PS00198">
    <property type="entry name" value="4FE4S_FER_1"/>
    <property type="match status" value="1"/>
</dbReference>
<evidence type="ECO:0000256" key="8">
    <source>
        <dbReference type="ARBA" id="ARBA00023014"/>
    </source>
</evidence>
<keyword evidence="12" id="KW-0456">Lyase</keyword>
<evidence type="ECO:0000256" key="2">
    <source>
        <dbReference type="ARBA" id="ARBA00009777"/>
    </source>
</evidence>
<dbReference type="InterPro" id="IPR034457">
    <property type="entry name" value="Organic_radical-activating"/>
</dbReference>
<keyword evidence="5" id="KW-0479">Metal-binding</keyword>
<dbReference type="GO" id="GO:0016491">
    <property type="term" value="F:oxidoreductase activity"/>
    <property type="evidence" value="ECO:0007669"/>
    <property type="project" value="UniProtKB-KW"/>
</dbReference>
<dbReference type="PROSITE" id="PS51918">
    <property type="entry name" value="RADICAL_SAM"/>
    <property type="match status" value="1"/>
</dbReference>
<dbReference type="GO" id="GO:0046872">
    <property type="term" value="F:metal ion binding"/>
    <property type="evidence" value="ECO:0007669"/>
    <property type="project" value="UniProtKB-KW"/>
</dbReference>
<dbReference type="GO" id="GO:0016829">
    <property type="term" value="F:lyase activity"/>
    <property type="evidence" value="ECO:0007669"/>
    <property type="project" value="UniProtKB-KW"/>
</dbReference>
<dbReference type="AlphaFoldDB" id="A0A4R3T993"/>
<dbReference type="InterPro" id="IPR012839">
    <property type="entry name" value="Organic_radical_activase"/>
</dbReference>
<evidence type="ECO:0000313" key="12">
    <source>
        <dbReference type="EMBL" id="TCU57699.1"/>
    </source>
</evidence>
<evidence type="ECO:0000256" key="7">
    <source>
        <dbReference type="ARBA" id="ARBA00023004"/>
    </source>
</evidence>
<comment type="cofactor">
    <cofactor evidence="1">
        <name>[4Fe-4S] cluster</name>
        <dbReference type="ChEBI" id="CHEBI:49883"/>
    </cofactor>
</comment>
<evidence type="ECO:0000256" key="4">
    <source>
        <dbReference type="ARBA" id="ARBA00022691"/>
    </source>
</evidence>
<keyword evidence="13" id="KW-1185">Reference proteome</keyword>
<keyword evidence="6" id="KW-0560">Oxidoreductase</keyword>
<dbReference type="InterPro" id="IPR017896">
    <property type="entry name" value="4Fe4S_Fe-S-bd"/>
</dbReference>
<evidence type="ECO:0000256" key="1">
    <source>
        <dbReference type="ARBA" id="ARBA00001966"/>
    </source>
</evidence>
<evidence type="ECO:0000256" key="6">
    <source>
        <dbReference type="ARBA" id="ARBA00023002"/>
    </source>
</evidence>
<dbReference type="CDD" id="cd01335">
    <property type="entry name" value="Radical_SAM"/>
    <property type="match status" value="1"/>
</dbReference>
<dbReference type="PANTHER" id="PTHR30352">
    <property type="entry name" value="PYRUVATE FORMATE-LYASE-ACTIVATING ENZYME"/>
    <property type="match status" value="1"/>
</dbReference>
<keyword evidence="8" id="KW-0411">Iron-sulfur</keyword>
<keyword evidence="12" id="KW-0670">Pyruvate</keyword>
<dbReference type="GeneID" id="73795409"/>
<keyword evidence="7" id="KW-0408">Iron</keyword>
<dbReference type="RefSeq" id="WP_008688831.1">
    <property type="nucleotide sequence ID" value="NZ_AP024510.1"/>
</dbReference>
<comment type="caution">
    <text evidence="12">The sequence shown here is derived from an EMBL/GenBank/DDBJ whole genome shotgun (WGS) entry which is preliminary data.</text>
</comment>
<sequence>MISVTHIERFAIHDGPGIRTTVFLKGCTLCCPWCANPETQSSQPVLLHDMRKCVSCHTCEQSCPQKAIHFQKGRFHHDAQRCNGCQSCVEMCLQDALQLRGEDMESEAILHEVMKDKDYYDMSHGGVTFSGGEPFVQVTSLCEILQEAKALGLHTAVETTGNYPLADLQRAEPFIDLFLYDFKHLDDAKLLQFTHGNGQLIKTNLAYLLHQDVHKVIVRMPIITGFNDEASLVYQELDYLHALGVQSVHLLPYHSLGKSKAEQMGKPYVFPTEIMANEVLEPYRAYALAKGMYAQIGG</sequence>
<evidence type="ECO:0000313" key="13">
    <source>
        <dbReference type="Proteomes" id="UP000295773"/>
    </source>
</evidence>
<protein>
    <submittedName>
        <fullName evidence="12">Pyruvate formate lyase activating enzyme</fullName>
    </submittedName>
</protein>
<feature type="domain" description="Radical SAM core" evidence="11">
    <location>
        <begin position="13"/>
        <end position="290"/>
    </location>
</feature>
<reference evidence="12 13" key="1">
    <citation type="submission" date="2019-03" db="EMBL/GenBank/DDBJ databases">
        <title>Genomic Encyclopedia of Type Strains, Phase IV (KMG-IV): sequencing the most valuable type-strain genomes for metagenomic binning, comparative biology and taxonomic classification.</title>
        <authorList>
            <person name="Goeker M."/>
        </authorList>
    </citation>
    <scope>NUCLEOTIDE SEQUENCE [LARGE SCALE GENOMIC DNA]</scope>
    <source>
        <strain evidence="12 13">DSM 29481</strain>
    </source>
</reference>
<accession>A0A4R3T993</accession>
<dbReference type="PIRSF" id="PIRSF000371">
    <property type="entry name" value="PFL_act_enz"/>
    <property type="match status" value="1"/>
</dbReference>
<evidence type="ECO:0000259" key="11">
    <source>
        <dbReference type="PROSITE" id="PS51918"/>
    </source>
</evidence>
<feature type="domain" description="4Fe-4S ferredoxin-type" evidence="10">
    <location>
        <begin position="44"/>
        <end position="73"/>
    </location>
</feature>
<comment type="similarity">
    <text evidence="2">Belongs to the organic radical-activating enzymes family.</text>
</comment>
<dbReference type="Pfam" id="PF13353">
    <property type="entry name" value="Fer4_12"/>
    <property type="match status" value="1"/>
</dbReference>
<dbReference type="Gene3D" id="3.30.70.20">
    <property type="match status" value="1"/>
</dbReference>
<dbReference type="Proteomes" id="UP000295773">
    <property type="component" value="Unassembled WGS sequence"/>
</dbReference>
<dbReference type="SFLD" id="SFLDS00029">
    <property type="entry name" value="Radical_SAM"/>
    <property type="match status" value="1"/>
</dbReference>
<evidence type="ECO:0000256" key="9">
    <source>
        <dbReference type="ARBA" id="ARBA00047365"/>
    </source>
</evidence>
<dbReference type="GO" id="GO:0051539">
    <property type="term" value="F:4 iron, 4 sulfur cluster binding"/>
    <property type="evidence" value="ECO:0007669"/>
    <property type="project" value="UniProtKB-KW"/>
</dbReference>
<dbReference type="PROSITE" id="PS51379">
    <property type="entry name" value="4FE4S_FER_2"/>
    <property type="match status" value="2"/>
</dbReference>
<dbReference type="InterPro" id="IPR017900">
    <property type="entry name" value="4Fe4S_Fe_S_CS"/>
</dbReference>
<dbReference type="InterPro" id="IPR058240">
    <property type="entry name" value="rSAM_sf"/>
</dbReference>
<dbReference type="InterPro" id="IPR007197">
    <property type="entry name" value="rSAM"/>
</dbReference>
<proteinExistence type="inferred from homology"/>
<evidence type="ECO:0000259" key="10">
    <source>
        <dbReference type="PROSITE" id="PS51379"/>
    </source>
</evidence>
<evidence type="ECO:0000256" key="3">
    <source>
        <dbReference type="ARBA" id="ARBA00022485"/>
    </source>
</evidence>
<dbReference type="PANTHER" id="PTHR30352:SF4">
    <property type="entry name" value="PYRUVATE FORMATE-LYASE 2-ACTIVATING ENZYME"/>
    <property type="match status" value="1"/>
</dbReference>
<dbReference type="SUPFAM" id="SSF102114">
    <property type="entry name" value="Radical SAM enzymes"/>
    <property type="match status" value="1"/>
</dbReference>
<dbReference type="PROSITE" id="PS01087">
    <property type="entry name" value="RADICAL_ACTIVATING"/>
    <property type="match status" value="1"/>
</dbReference>
<keyword evidence="3" id="KW-0004">4Fe-4S</keyword>
<keyword evidence="4" id="KW-0949">S-adenosyl-L-methionine</keyword>
<comment type="catalytic activity">
    <reaction evidence="9">
        <text>glycyl-[protein] + reduced [flavodoxin] + S-adenosyl-L-methionine = glycin-2-yl radical-[protein] + semiquinone [flavodoxin] + 5'-deoxyadenosine + L-methionine + H(+)</text>
        <dbReference type="Rhea" id="RHEA:61976"/>
        <dbReference type="Rhea" id="RHEA-COMP:10622"/>
        <dbReference type="Rhea" id="RHEA-COMP:14480"/>
        <dbReference type="Rhea" id="RHEA-COMP:15993"/>
        <dbReference type="Rhea" id="RHEA-COMP:15994"/>
        <dbReference type="ChEBI" id="CHEBI:15378"/>
        <dbReference type="ChEBI" id="CHEBI:17319"/>
        <dbReference type="ChEBI" id="CHEBI:29947"/>
        <dbReference type="ChEBI" id="CHEBI:32722"/>
        <dbReference type="ChEBI" id="CHEBI:57618"/>
        <dbReference type="ChEBI" id="CHEBI:57844"/>
        <dbReference type="ChEBI" id="CHEBI:59789"/>
        <dbReference type="ChEBI" id="CHEBI:140311"/>
    </reaction>
</comment>
<dbReference type="NCBIfam" id="TIGR02494">
    <property type="entry name" value="PFLE_PFLC"/>
    <property type="match status" value="1"/>
</dbReference>
<gene>
    <name evidence="12" type="ORF">EDD61_11612</name>
</gene>
<dbReference type="EMBL" id="SMBP01000016">
    <property type="protein sequence ID" value="TCU57699.1"/>
    <property type="molecule type" value="Genomic_DNA"/>
</dbReference>
<dbReference type="SUPFAM" id="SSF54862">
    <property type="entry name" value="4Fe-4S ferredoxins"/>
    <property type="match status" value="1"/>
</dbReference>
<dbReference type="InterPro" id="IPR040074">
    <property type="entry name" value="BssD/PflA/YjjW"/>
</dbReference>
<dbReference type="Gene3D" id="3.80.30.10">
    <property type="entry name" value="pyruvate-formate lyase- activating enzyme"/>
    <property type="match status" value="1"/>
</dbReference>
<dbReference type="SFLD" id="SFLDG01066">
    <property type="entry name" value="organic_radical-activating_enz"/>
    <property type="match status" value="1"/>
</dbReference>
<dbReference type="InterPro" id="IPR001989">
    <property type="entry name" value="Radical_activat_CS"/>
</dbReference>
<evidence type="ECO:0000256" key="5">
    <source>
        <dbReference type="ARBA" id="ARBA00022723"/>
    </source>
</evidence>
<feature type="domain" description="4Fe-4S ferredoxin-type" evidence="10">
    <location>
        <begin position="74"/>
        <end position="102"/>
    </location>
</feature>
<dbReference type="SFLD" id="SFLDG01118">
    <property type="entry name" value="activating_enzymes__group_2"/>
    <property type="match status" value="1"/>
</dbReference>